<comment type="caution">
    <text evidence="1">The sequence shown here is derived from an EMBL/GenBank/DDBJ whole genome shotgun (WGS) entry which is preliminary data.</text>
</comment>
<accession>A0A161UQP9</accession>
<sequence length="93" mass="10906">MKFKILEFMLIVGNYIDNIKCESFCDIATNRIRIRPLKGQGLPLDIVIESLKEYRDVTKYPLGTVFLAKRVKVCRKDKGRNYLRADKQLLEKL</sequence>
<name>A0A161UQP9_9FLAO</name>
<dbReference type="AlphaFoldDB" id="A0A161UQP9"/>
<dbReference type="RefSeq" id="WP_038984821.1">
    <property type="nucleotide sequence ID" value="NZ_JWJO01000008.1"/>
</dbReference>
<organism evidence="1 2">
    <name type="scientific">Myroides marinus</name>
    <dbReference type="NCBI Taxonomy" id="703342"/>
    <lineage>
        <taxon>Bacteria</taxon>
        <taxon>Pseudomonadati</taxon>
        <taxon>Bacteroidota</taxon>
        <taxon>Flavobacteriia</taxon>
        <taxon>Flavobacteriales</taxon>
        <taxon>Flavobacteriaceae</taxon>
        <taxon>Myroides</taxon>
    </lineage>
</organism>
<evidence type="ECO:0000313" key="2">
    <source>
        <dbReference type="Proteomes" id="UP000076630"/>
    </source>
</evidence>
<gene>
    <name evidence="1" type="ORF">AV926_10885</name>
</gene>
<proteinExistence type="predicted"/>
<keyword evidence="2" id="KW-1185">Reference proteome</keyword>
<evidence type="ECO:0000313" key="1">
    <source>
        <dbReference type="EMBL" id="KZE79951.1"/>
    </source>
</evidence>
<dbReference type="Proteomes" id="UP000076630">
    <property type="component" value="Unassembled WGS sequence"/>
</dbReference>
<dbReference type="EMBL" id="LQNU01000058">
    <property type="protein sequence ID" value="KZE79951.1"/>
    <property type="molecule type" value="Genomic_DNA"/>
</dbReference>
<reference evidence="1 2" key="1">
    <citation type="submission" date="2016-01" db="EMBL/GenBank/DDBJ databases">
        <title>Whole genome sequencing of Myroides marinus L41.</title>
        <authorList>
            <person name="Hong K.W."/>
        </authorList>
    </citation>
    <scope>NUCLEOTIDE SEQUENCE [LARGE SCALE GENOMIC DNA]</scope>
    <source>
        <strain evidence="1 2">L41</strain>
    </source>
</reference>
<dbReference type="OrthoDB" id="1444155at2"/>
<protein>
    <submittedName>
        <fullName evidence="1">Uncharacterized protein</fullName>
    </submittedName>
</protein>